<evidence type="ECO:0000256" key="5">
    <source>
        <dbReference type="ARBA" id="ARBA00022989"/>
    </source>
</evidence>
<sequence length="190" mass="20637">MDPVRGHLTLALWVLVGSAIPFVPTGEVVSAAAAVGSYSKLNAWLIFLITWVCSIIGDCLLLLQVRFGARWVGPWVERSKFAPRVAQAQQGLTRNSFHAIVTGRLIPGGRTPVIAALGLSHFPIRRFLPATVLACGLWAGIYSSVGTIGGRIAHHPVWATVIAITFAISIGVGVQQLQRLWQERRARRDN</sequence>
<evidence type="ECO:0000313" key="10">
    <source>
        <dbReference type="Proteomes" id="UP001501490"/>
    </source>
</evidence>
<evidence type="ECO:0000313" key="9">
    <source>
        <dbReference type="EMBL" id="GAA3607940.1"/>
    </source>
</evidence>
<accession>A0ABP6ZJD1</accession>
<feature type="transmembrane region" description="Helical" evidence="7">
    <location>
        <begin position="127"/>
        <end position="145"/>
    </location>
</feature>
<dbReference type="RefSeq" id="WP_344801710.1">
    <property type="nucleotide sequence ID" value="NZ_BAABAB010000005.1"/>
</dbReference>
<evidence type="ECO:0000256" key="6">
    <source>
        <dbReference type="ARBA" id="ARBA00023136"/>
    </source>
</evidence>
<dbReference type="PANTHER" id="PTHR30353">
    <property type="entry name" value="INNER MEMBRANE PROTEIN DEDA-RELATED"/>
    <property type="match status" value="1"/>
</dbReference>
<keyword evidence="6 7" id="KW-0472">Membrane</keyword>
<keyword evidence="10" id="KW-1185">Reference proteome</keyword>
<name>A0ABP6ZJD1_9ACTN</name>
<evidence type="ECO:0000256" key="4">
    <source>
        <dbReference type="ARBA" id="ARBA00022692"/>
    </source>
</evidence>
<dbReference type="PANTHER" id="PTHR30353:SF0">
    <property type="entry name" value="TRANSMEMBRANE PROTEIN"/>
    <property type="match status" value="1"/>
</dbReference>
<proteinExistence type="inferred from homology"/>
<organism evidence="9 10">
    <name type="scientific">Microlunatus ginsengisoli</name>
    <dbReference type="NCBI Taxonomy" id="363863"/>
    <lineage>
        <taxon>Bacteria</taxon>
        <taxon>Bacillati</taxon>
        <taxon>Actinomycetota</taxon>
        <taxon>Actinomycetes</taxon>
        <taxon>Propionibacteriales</taxon>
        <taxon>Propionibacteriaceae</taxon>
        <taxon>Microlunatus</taxon>
    </lineage>
</organism>
<evidence type="ECO:0000256" key="3">
    <source>
        <dbReference type="ARBA" id="ARBA00022475"/>
    </source>
</evidence>
<evidence type="ECO:0000256" key="7">
    <source>
        <dbReference type="RuleBase" id="RU367016"/>
    </source>
</evidence>
<dbReference type="Pfam" id="PF09335">
    <property type="entry name" value="VTT_dom"/>
    <property type="match status" value="1"/>
</dbReference>
<dbReference type="InterPro" id="IPR032816">
    <property type="entry name" value="VTT_dom"/>
</dbReference>
<feature type="transmembrane region" description="Helical" evidence="7">
    <location>
        <begin position="157"/>
        <end position="177"/>
    </location>
</feature>
<gene>
    <name evidence="9" type="ORF">GCM10022236_07160</name>
</gene>
<comment type="similarity">
    <text evidence="2 7">Belongs to the DedA family.</text>
</comment>
<keyword evidence="3 7" id="KW-1003">Cell membrane</keyword>
<protein>
    <recommendedName>
        <fullName evidence="8">VTT domain-containing protein</fullName>
    </recommendedName>
</protein>
<feature type="domain" description="VTT" evidence="8">
    <location>
        <begin position="26"/>
        <end position="146"/>
    </location>
</feature>
<dbReference type="InterPro" id="IPR032818">
    <property type="entry name" value="DedA-like"/>
</dbReference>
<keyword evidence="4 7" id="KW-0812">Transmembrane</keyword>
<dbReference type="Proteomes" id="UP001501490">
    <property type="component" value="Unassembled WGS sequence"/>
</dbReference>
<dbReference type="EMBL" id="BAABAB010000005">
    <property type="protein sequence ID" value="GAA3607940.1"/>
    <property type="molecule type" value="Genomic_DNA"/>
</dbReference>
<comment type="caution">
    <text evidence="9">The sequence shown here is derived from an EMBL/GenBank/DDBJ whole genome shotgun (WGS) entry which is preliminary data.</text>
</comment>
<keyword evidence="5 7" id="KW-1133">Transmembrane helix</keyword>
<evidence type="ECO:0000259" key="8">
    <source>
        <dbReference type="Pfam" id="PF09335"/>
    </source>
</evidence>
<feature type="transmembrane region" description="Helical" evidence="7">
    <location>
        <begin position="41"/>
        <end position="63"/>
    </location>
</feature>
<reference evidence="10" key="1">
    <citation type="journal article" date="2019" name="Int. J. Syst. Evol. Microbiol.">
        <title>The Global Catalogue of Microorganisms (GCM) 10K type strain sequencing project: providing services to taxonomists for standard genome sequencing and annotation.</title>
        <authorList>
            <consortium name="The Broad Institute Genomics Platform"/>
            <consortium name="The Broad Institute Genome Sequencing Center for Infectious Disease"/>
            <person name="Wu L."/>
            <person name="Ma J."/>
        </authorList>
    </citation>
    <scope>NUCLEOTIDE SEQUENCE [LARGE SCALE GENOMIC DNA]</scope>
    <source>
        <strain evidence="10">JCM 16929</strain>
    </source>
</reference>
<comment type="caution">
    <text evidence="7">Lacks conserved residue(s) required for the propagation of feature annotation.</text>
</comment>
<evidence type="ECO:0000256" key="1">
    <source>
        <dbReference type="ARBA" id="ARBA00004651"/>
    </source>
</evidence>
<evidence type="ECO:0000256" key="2">
    <source>
        <dbReference type="ARBA" id="ARBA00010792"/>
    </source>
</evidence>
<comment type="subcellular location">
    <subcellularLocation>
        <location evidence="1 7">Cell membrane</location>
        <topology evidence="1 7">Multi-pass membrane protein</topology>
    </subcellularLocation>
</comment>